<comment type="caution">
    <text evidence="1">The sequence shown here is derived from an EMBL/GenBank/DDBJ whole genome shotgun (WGS) entry which is preliminary data.</text>
</comment>
<gene>
    <name evidence="1" type="ORF">EVAR_82614_1</name>
</gene>
<keyword evidence="2" id="KW-1185">Reference proteome</keyword>
<dbReference type="Proteomes" id="UP000299102">
    <property type="component" value="Unassembled WGS sequence"/>
</dbReference>
<dbReference type="EMBL" id="BGZK01000724">
    <property type="protein sequence ID" value="GBP57976.1"/>
    <property type="molecule type" value="Genomic_DNA"/>
</dbReference>
<accession>A0A4C1X2M7</accession>
<organism evidence="1 2">
    <name type="scientific">Eumeta variegata</name>
    <name type="common">Bagworm moth</name>
    <name type="synonym">Eumeta japonica</name>
    <dbReference type="NCBI Taxonomy" id="151549"/>
    <lineage>
        <taxon>Eukaryota</taxon>
        <taxon>Metazoa</taxon>
        <taxon>Ecdysozoa</taxon>
        <taxon>Arthropoda</taxon>
        <taxon>Hexapoda</taxon>
        <taxon>Insecta</taxon>
        <taxon>Pterygota</taxon>
        <taxon>Neoptera</taxon>
        <taxon>Endopterygota</taxon>
        <taxon>Lepidoptera</taxon>
        <taxon>Glossata</taxon>
        <taxon>Ditrysia</taxon>
        <taxon>Tineoidea</taxon>
        <taxon>Psychidae</taxon>
        <taxon>Oiketicinae</taxon>
        <taxon>Eumeta</taxon>
    </lineage>
</organism>
<evidence type="ECO:0000313" key="1">
    <source>
        <dbReference type="EMBL" id="GBP57976.1"/>
    </source>
</evidence>
<name>A0A4C1X2M7_EUMVA</name>
<proteinExistence type="predicted"/>
<dbReference type="AlphaFoldDB" id="A0A4C1X2M7"/>
<reference evidence="1 2" key="1">
    <citation type="journal article" date="2019" name="Commun. Biol.">
        <title>The bagworm genome reveals a unique fibroin gene that provides high tensile strength.</title>
        <authorList>
            <person name="Kono N."/>
            <person name="Nakamura H."/>
            <person name="Ohtoshi R."/>
            <person name="Tomita M."/>
            <person name="Numata K."/>
            <person name="Arakawa K."/>
        </authorList>
    </citation>
    <scope>NUCLEOTIDE SEQUENCE [LARGE SCALE GENOMIC DNA]</scope>
</reference>
<protein>
    <submittedName>
        <fullName evidence="1">Uncharacterized protein</fullName>
    </submittedName>
</protein>
<evidence type="ECO:0000313" key="2">
    <source>
        <dbReference type="Proteomes" id="UP000299102"/>
    </source>
</evidence>
<sequence length="87" mass="9664">MQAKLGALTIWPSHPQDSVEERLSVEVVERLEADEGGVLEGRSGLNESLLRSARAPRRKRLAGDGTWRVISVTLVVLNEINNLKFDI</sequence>